<accession>A0A921IPC2</accession>
<sequence length="64" mass="6808">MKWRRPVLFTAAGALAGLAYYWLVGCSTGSCAITANPVNTMVYTGLIGWLLSGVFGKECDSCNT</sequence>
<evidence type="ECO:0000313" key="1">
    <source>
        <dbReference type="EMBL" id="HJG29617.1"/>
    </source>
</evidence>
<dbReference type="AlphaFoldDB" id="A0A921IPC2"/>
<organism evidence="1 2">
    <name type="scientific">Subdoligranulum variabile</name>
    <dbReference type="NCBI Taxonomy" id="214851"/>
    <lineage>
        <taxon>Bacteria</taxon>
        <taxon>Bacillati</taxon>
        <taxon>Bacillota</taxon>
        <taxon>Clostridia</taxon>
        <taxon>Eubacteriales</taxon>
        <taxon>Oscillospiraceae</taxon>
        <taxon>Subdoligranulum</taxon>
    </lineage>
</organism>
<dbReference type="Proteomes" id="UP000782880">
    <property type="component" value="Unassembled WGS sequence"/>
</dbReference>
<reference evidence="1" key="2">
    <citation type="submission" date="2021-09" db="EMBL/GenBank/DDBJ databases">
        <authorList>
            <person name="Gilroy R."/>
        </authorList>
    </citation>
    <scope>NUCLEOTIDE SEQUENCE</scope>
    <source>
        <strain evidence="1">ChiBcec21-2208</strain>
    </source>
</reference>
<gene>
    <name evidence="1" type="ORF">K8V20_13360</name>
</gene>
<comment type="caution">
    <text evidence="1">The sequence shown here is derived from an EMBL/GenBank/DDBJ whole genome shotgun (WGS) entry which is preliminary data.</text>
</comment>
<reference evidence="1" key="1">
    <citation type="journal article" date="2021" name="PeerJ">
        <title>Extensive microbial diversity within the chicken gut microbiome revealed by metagenomics and culture.</title>
        <authorList>
            <person name="Gilroy R."/>
            <person name="Ravi A."/>
            <person name="Getino M."/>
            <person name="Pursley I."/>
            <person name="Horton D.L."/>
            <person name="Alikhan N.F."/>
            <person name="Baker D."/>
            <person name="Gharbi K."/>
            <person name="Hall N."/>
            <person name="Watson M."/>
            <person name="Adriaenssens E.M."/>
            <person name="Foster-Nyarko E."/>
            <person name="Jarju S."/>
            <person name="Secka A."/>
            <person name="Antonio M."/>
            <person name="Oren A."/>
            <person name="Chaudhuri R.R."/>
            <person name="La Ragione R."/>
            <person name="Hildebrand F."/>
            <person name="Pallen M.J."/>
        </authorList>
    </citation>
    <scope>NUCLEOTIDE SEQUENCE</scope>
    <source>
        <strain evidence="1">ChiBcec21-2208</strain>
    </source>
</reference>
<name>A0A921IPC2_9FIRM</name>
<evidence type="ECO:0000313" key="2">
    <source>
        <dbReference type="Proteomes" id="UP000782880"/>
    </source>
</evidence>
<dbReference type="PROSITE" id="PS51257">
    <property type="entry name" value="PROKAR_LIPOPROTEIN"/>
    <property type="match status" value="1"/>
</dbReference>
<proteinExistence type="predicted"/>
<protein>
    <submittedName>
        <fullName evidence="1">Uncharacterized protein</fullName>
    </submittedName>
</protein>
<dbReference type="EMBL" id="DYVE01000338">
    <property type="protein sequence ID" value="HJG29617.1"/>
    <property type="molecule type" value="Genomic_DNA"/>
</dbReference>